<feature type="coiled-coil region" evidence="1">
    <location>
        <begin position="40"/>
        <end position="121"/>
    </location>
</feature>
<dbReference type="OrthoDB" id="342730at2759"/>
<comment type="caution">
    <text evidence="2">The sequence shown here is derived from an EMBL/GenBank/DDBJ whole genome shotgun (WGS) entry which is preliminary data.</text>
</comment>
<sequence length="469" mass="52957">MECRDFDKLVDVVQNTKVTNAFYEIEHSLSELSDNIQIIQNNREHNLKRLSEKKMQIEKEIKQTRITINNHLDKIQDDIIKRLNEIEVNESKIIREMLNVLKENENEINESRTNIENIKQHATDLQTFISMKELEKKVASKNEFLQSLINSENFKNCELSYTANAAMQYLDNHINKFGEVETVTKPCDVVLKRRKDKQAQIMMPHISSTLVANVNLKLHKTINTKGQCIRGCCMLPDDKMAFSSYLSHGSAVRVFNCNGTKDFEVITPTYAFDVAYISHDNTLAVTSGGSNTKCITIIDIQSKQMKKTVPVNSYCYGIAVTDGNFICSAAGKGIQLINPHNNSTSDLVHDDKMPDLCYVTTFGDKIYHTNYQSKSVTCYDLQGTVEWTFQNERILGGLAGISVDNDGNVFVVGESSTNVVVVSSDEKHYKEVATASDGLFTPLSLDYNRTTNQLLVSNFSNKAFTFTLV</sequence>
<reference evidence="2" key="1">
    <citation type="submission" date="2021-03" db="EMBL/GenBank/DDBJ databases">
        <authorList>
            <person name="Bekaert M."/>
        </authorList>
    </citation>
    <scope>NUCLEOTIDE SEQUENCE</scope>
</reference>
<protein>
    <submittedName>
        <fullName evidence="2">Uncharacterized protein</fullName>
    </submittedName>
</protein>
<gene>
    <name evidence="2" type="ORF">MEDL_43343</name>
</gene>
<keyword evidence="1" id="KW-0175">Coiled coil</keyword>
<dbReference type="InterPro" id="IPR051200">
    <property type="entry name" value="Host-pathogen_enzymatic-act"/>
</dbReference>
<dbReference type="InterPro" id="IPR015943">
    <property type="entry name" value="WD40/YVTN_repeat-like_dom_sf"/>
</dbReference>
<evidence type="ECO:0000313" key="2">
    <source>
        <dbReference type="EMBL" id="CAG2230466.1"/>
    </source>
</evidence>
<proteinExistence type="predicted"/>
<keyword evidence="3" id="KW-1185">Reference proteome</keyword>
<dbReference type="Proteomes" id="UP000683360">
    <property type="component" value="Unassembled WGS sequence"/>
</dbReference>
<dbReference type="PANTHER" id="PTHR47197:SF3">
    <property type="entry name" value="DIHYDRO-HEME D1 DEHYDROGENASE"/>
    <property type="match status" value="1"/>
</dbReference>
<evidence type="ECO:0000313" key="3">
    <source>
        <dbReference type="Proteomes" id="UP000683360"/>
    </source>
</evidence>
<accession>A0A8S3TAF8</accession>
<evidence type="ECO:0000256" key="1">
    <source>
        <dbReference type="SAM" id="Coils"/>
    </source>
</evidence>
<name>A0A8S3TAF8_MYTED</name>
<organism evidence="2 3">
    <name type="scientific">Mytilus edulis</name>
    <name type="common">Blue mussel</name>
    <dbReference type="NCBI Taxonomy" id="6550"/>
    <lineage>
        <taxon>Eukaryota</taxon>
        <taxon>Metazoa</taxon>
        <taxon>Spiralia</taxon>
        <taxon>Lophotrochozoa</taxon>
        <taxon>Mollusca</taxon>
        <taxon>Bivalvia</taxon>
        <taxon>Autobranchia</taxon>
        <taxon>Pteriomorphia</taxon>
        <taxon>Mytilida</taxon>
        <taxon>Mytiloidea</taxon>
        <taxon>Mytilidae</taxon>
        <taxon>Mytilinae</taxon>
        <taxon>Mytilus</taxon>
    </lineage>
</organism>
<dbReference type="SUPFAM" id="SSF101898">
    <property type="entry name" value="NHL repeat"/>
    <property type="match status" value="1"/>
</dbReference>
<dbReference type="EMBL" id="CAJPWZ010002070">
    <property type="protein sequence ID" value="CAG2230466.1"/>
    <property type="molecule type" value="Genomic_DNA"/>
</dbReference>
<dbReference type="PANTHER" id="PTHR47197">
    <property type="entry name" value="PROTEIN NIRF"/>
    <property type="match status" value="1"/>
</dbReference>
<dbReference type="AlphaFoldDB" id="A0A8S3TAF8"/>
<dbReference type="Gene3D" id="2.130.10.10">
    <property type="entry name" value="YVTN repeat-like/Quinoprotein amine dehydrogenase"/>
    <property type="match status" value="1"/>
</dbReference>